<dbReference type="Proteomes" id="UP000812672">
    <property type="component" value="Unassembled WGS sequence"/>
</dbReference>
<keyword evidence="2" id="KW-1185">Reference proteome</keyword>
<evidence type="ECO:0008006" key="3">
    <source>
        <dbReference type="Google" id="ProtNLM"/>
    </source>
</evidence>
<name>A0ABS6GNR5_9BACI</name>
<dbReference type="RefSeq" id="WP_216687155.1">
    <property type="nucleotide sequence ID" value="NZ_CAUPKR010000006.1"/>
</dbReference>
<comment type="caution">
    <text evidence="1">The sequence shown here is derived from an EMBL/GenBank/DDBJ whole genome shotgun (WGS) entry which is preliminary data.</text>
</comment>
<gene>
    <name evidence="1" type="ORF">KQ486_06975</name>
</gene>
<sequence length="253" mass="29543">MSKVNDLHIETADQWVRIQMKQPTVFNNFRFYLDGQYKASIFNGQEIYLVNTSASVLTIVMTESSWRERKDVVFHYWLTAQRDEPTEYLPGDILVASDNVNEKLTGFVGHSAIVINQNELIESPGGTPAIVKDTIEQFKMKHPEHAHFRPVSSEMGEKAADYAINYEKEYKKNLDEGNPSPKYSYLSTQDLTDPWEYIYCSKLVWLAYYYGADYEIENDFLWMSPEDLYTQLSKNEDFEKLNENENMNFLINT</sequence>
<reference evidence="1 2" key="1">
    <citation type="journal article" date="2011" name="Int. J. Syst. Evol. Microbiol.">
        <title>Allobacillus halotolerans gen. nov., sp. nov. isolated from shrimp paste.</title>
        <authorList>
            <person name="Sheu S.Y."/>
            <person name="Arun A.B."/>
            <person name="Jiang S.R."/>
            <person name="Young C.C."/>
            <person name="Chen W.M."/>
        </authorList>
    </citation>
    <scope>NUCLEOTIDE SEQUENCE [LARGE SCALE GENOMIC DNA]</scope>
    <source>
        <strain evidence="1 2">LMG 24826</strain>
    </source>
</reference>
<evidence type="ECO:0000313" key="1">
    <source>
        <dbReference type="EMBL" id="MBU6080757.1"/>
    </source>
</evidence>
<organism evidence="1 2">
    <name type="scientific">Allobacillus halotolerans</name>
    <dbReference type="NCBI Taxonomy" id="570278"/>
    <lineage>
        <taxon>Bacteria</taxon>
        <taxon>Bacillati</taxon>
        <taxon>Bacillota</taxon>
        <taxon>Bacilli</taxon>
        <taxon>Bacillales</taxon>
        <taxon>Bacillaceae</taxon>
        <taxon>Allobacillus</taxon>
    </lineage>
</organism>
<evidence type="ECO:0000313" key="2">
    <source>
        <dbReference type="Proteomes" id="UP000812672"/>
    </source>
</evidence>
<protein>
    <recommendedName>
        <fullName evidence="3">Permuted papain-like amidase enzyme, YaeF/YiiX, C92 family</fullName>
    </recommendedName>
</protein>
<proteinExistence type="predicted"/>
<dbReference type="EMBL" id="JAHLZF010000008">
    <property type="protein sequence ID" value="MBU6080757.1"/>
    <property type="molecule type" value="Genomic_DNA"/>
</dbReference>
<accession>A0ABS6GNR5</accession>